<reference evidence="6" key="2">
    <citation type="submission" date="2016-11" db="EMBL/GenBank/DDBJ databases">
        <authorList>
            <person name="Jaros S."/>
            <person name="Januszkiewicz K."/>
            <person name="Wedrychowicz H."/>
        </authorList>
    </citation>
    <scope>NUCLEOTIDE SEQUENCE [LARGE SCALE GENOMIC DNA]</scope>
    <source>
        <strain evidence="6">DX253</strain>
    </source>
</reference>
<dbReference type="NCBIfam" id="TIGR04126">
    <property type="entry name" value="PGF_CTERM"/>
    <property type="match status" value="1"/>
</dbReference>
<evidence type="ECO:0000313" key="6">
    <source>
        <dbReference type="EMBL" id="SHK80335.1"/>
    </source>
</evidence>
<dbReference type="eggNOG" id="arCOG06273">
    <property type="taxonomic scope" value="Archaea"/>
</dbReference>
<dbReference type="PATRIC" id="fig|797209.4.peg.1982"/>
<dbReference type="InterPro" id="IPR057149">
    <property type="entry name" value="DUF7827"/>
</dbReference>
<dbReference type="EMBL" id="AEMG01000009">
    <property type="protein sequence ID" value="EFW91825.1"/>
    <property type="molecule type" value="Genomic_DNA"/>
</dbReference>
<reference evidence="8" key="3">
    <citation type="submission" date="2016-11" db="EMBL/GenBank/DDBJ databases">
        <authorList>
            <person name="Varghese N."/>
            <person name="Submissions S."/>
        </authorList>
    </citation>
    <scope>NUCLEOTIDE SEQUENCE [LARGE SCALE GENOMIC DNA]</scope>
    <source>
        <strain evidence="8">DX253</strain>
    </source>
</reference>
<dbReference type="Pfam" id="PF18204">
    <property type="entry name" value="PGF-CTERM"/>
    <property type="match status" value="1"/>
</dbReference>
<feature type="domain" description="DUF7827" evidence="4">
    <location>
        <begin position="46"/>
        <end position="137"/>
    </location>
</feature>
<evidence type="ECO:0000256" key="1">
    <source>
        <dbReference type="ARBA" id="ARBA00022729"/>
    </source>
</evidence>
<dbReference type="Pfam" id="PF25162">
    <property type="entry name" value="DUF7827"/>
    <property type="match status" value="1"/>
</dbReference>
<keyword evidence="8" id="KW-1185">Reference proteome</keyword>
<dbReference type="GO" id="GO:0030115">
    <property type="term" value="C:S-layer"/>
    <property type="evidence" value="ECO:0007669"/>
    <property type="project" value="UniProtKB-SubCell"/>
</dbReference>
<evidence type="ECO:0000256" key="2">
    <source>
        <dbReference type="SAM" id="MobiDB-lite"/>
    </source>
</evidence>
<gene>
    <name evidence="6" type="ORF">SAMN05444342_2227</name>
    <name evidence="5" type="ORF">ZOD2009_10120</name>
</gene>
<evidence type="ECO:0000313" key="7">
    <source>
        <dbReference type="Proteomes" id="UP000003751"/>
    </source>
</evidence>
<feature type="compositionally biased region" description="Polar residues" evidence="2">
    <location>
        <begin position="31"/>
        <end position="44"/>
    </location>
</feature>
<keyword evidence="1" id="KW-0732">Signal</keyword>
<evidence type="ECO:0000313" key="5">
    <source>
        <dbReference type="EMBL" id="EFW91825.1"/>
    </source>
</evidence>
<dbReference type="Proteomes" id="UP000003751">
    <property type="component" value="Unassembled WGS sequence"/>
</dbReference>
<name>E7QT96_HALPU</name>
<feature type="region of interest" description="Disordered" evidence="2">
    <location>
        <begin position="24"/>
        <end position="44"/>
    </location>
</feature>
<sequence>MTLRNALTTLLVVSLLAGPAAAGSAGHAASTTNPAVQSPSLFQSNDANGTVSFNRSIYEVEQGETVTMNVTLEDLDAMTVQLGGGAMDYKLNASVTDGNGDGTVVLVFDTAKAGSGDGSALTTTADADALTVKNETTVDGKLPVNMYGITVYAGTGDSDPTIEYGGLNVKGDATNGSRTTATNTSTTYDESGMTTTTSNDSTTTTDSSGQPGFGVGVSVFALAAVALLARRQ</sequence>
<dbReference type="OrthoDB" id="293592at2157"/>
<evidence type="ECO:0000259" key="3">
    <source>
        <dbReference type="Pfam" id="PF18204"/>
    </source>
</evidence>
<dbReference type="Proteomes" id="UP000184203">
    <property type="component" value="Unassembled WGS sequence"/>
</dbReference>
<proteinExistence type="predicted"/>
<feature type="domain" description="PGF-CTERM archaeal protein-sorting signal" evidence="3">
    <location>
        <begin position="210"/>
        <end position="232"/>
    </location>
</feature>
<protein>
    <submittedName>
        <fullName evidence="6">PGF-CTERM protein</fullName>
    </submittedName>
</protein>
<feature type="compositionally biased region" description="Low complexity" evidence="2">
    <location>
        <begin position="173"/>
        <end position="187"/>
    </location>
</feature>
<feature type="region of interest" description="Disordered" evidence="2">
    <location>
        <begin position="171"/>
        <end position="210"/>
    </location>
</feature>
<dbReference type="GO" id="GO:0005886">
    <property type="term" value="C:plasma membrane"/>
    <property type="evidence" value="ECO:0007669"/>
    <property type="project" value="UniProtKB-SubCell"/>
</dbReference>
<evidence type="ECO:0000259" key="4">
    <source>
        <dbReference type="Pfam" id="PF25162"/>
    </source>
</evidence>
<dbReference type="RefSeq" id="WP_007979369.1">
    <property type="nucleotide sequence ID" value="NZ_AEMG01000009.1"/>
</dbReference>
<reference evidence="5 7" key="1">
    <citation type="journal article" date="2014" name="ISME J.">
        <title>Trehalose/2-sulfotrehalose biosynthesis and glycine-betaine uptake are widely spread mechanisms for osmoadaptation in the Halobacteriales.</title>
        <authorList>
            <person name="Youssef N.H."/>
            <person name="Savage-Ashlock K.N."/>
            <person name="McCully A.L."/>
            <person name="Luedtke B."/>
            <person name="Shaw E.I."/>
            <person name="Hoff W.D."/>
            <person name="Elshahed M.S."/>
        </authorList>
    </citation>
    <scope>NUCLEOTIDE SEQUENCE [LARGE SCALE GENOMIC DNA]</scope>
    <source>
        <strain evidence="5 7">DX253</strain>
    </source>
</reference>
<dbReference type="EMBL" id="FRAN01000003">
    <property type="protein sequence ID" value="SHK80335.1"/>
    <property type="molecule type" value="Genomic_DNA"/>
</dbReference>
<evidence type="ECO:0000313" key="8">
    <source>
        <dbReference type="Proteomes" id="UP000184203"/>
    </source>
</evidence>
<accession>E7QT96</accession>
<dbReference type="AlphaFoldDB" id="E7QT96"/>
<dbReference type="InterPro" id="IPR026371">
    <property type="entry name" value="PGF_CTERM"/>
</dbReference>
<organism evidence="5 7">
    <name type="scientific">Haladaptatus paucihalophilus DX253</name>
    <dbReference type="NCBI Taxonomy" id="797209"/>
    <lineage>
        <taxon>Archaea</taxon>
        <taxon>Methanobacteriati</taxon>
        <taxon>Methanobacteriota</taxon>
        <taxon>Stenosarchaea group</taxon>
        <taxon>Halobacteria</taxon>
        <taxon>Halobacteriales</taxon>
        <taxon>Haladaptataceae</taxon>
        <taxon>Haladaptatus</taxon>
    </lineage>
</organism>
<feature type="compositionally biased region" description="Low complexity" evidence="2">
    <location>
        <begin position="194"/>
        <end position="208"/>
    </location>
</feature>